<comment type="caution">
    <text evidence="1">The sequence shown here is derived from an EMBL/GenBank/DDBJ whole genome shotgun (WGS) entry which is preliminary data.</text>
</comment>
<dbReference type="OrthoDB" id="6860016at2"/>
<proteinExistence type="predicted"/>
<reference evidence="1 2" key="1">
    <citation type="journal article" date="2018" name="BMC Genomics">
        <title>High genomic variability in the plant pathogenic bacterium Pectobacterium parmentieri deciphered from de novo assembled complete genomes.</title>
        <authorList>
            <person name="Zoledowska S."/>
            <person name="Motyka-Pomagruk A."/>
            <person name="Sledz W."/>
            <person name="Mengoni A."/>
            <person name="Lojkowska E."/>
        </authorList>
    </citation>
    <scope>NUCLEOTIDE SEQUENCE [LARGE SCALE GENOMIC DNA]</scope>
    <source>
        <strain evidence="1 2">IFB5626</strain>
    </source>
</reference>
<gene>
    <name evidence="1" type="ORF">C5E00_12445</name>
</gene>
<dbReference type="Pfam" id="PF05488">
    <property type="entry name" value="PAAR_motif"/>
    <property type="match status" value="1"/>
</dbReference>
<dbReference type="CDD" id="cd14744">
    <property type="entry name" value="PAAR_CT_2"/>
    <property type="match status" value="1"/>
</dbReference>
<dbReference type="GeneID" id="45852295"/>
<accession>A0A8B3FDR8</accession>
<dbReference type="EMBL" id="PSZG01000001">
    <property type="protein sequence ID" value="RKO77537.1"/>
    <property type="molecule type" value="Genomic_DNA"/>
</dbReference>
<dbReference type="InterPro" id="IPR008727">
    <property type="entry name" value="PAAR_motif"/>
</dbReference>
<evidence type="ECO:0000313" key="2">
    <source>
        <dbReference type="Proteomes" id="UP000269665"/>
    </source>
</evidence>
<dbReference type="AlphaFoldDB" id="A0A8B3FDR8"/>
<organism evidence="1 2">
    <name type="scientific">Pectobacterium parmentieri</name>
    <dbReference type="NCBI Taxonomy" id="1905730"/>
    <lineage>
        <taxon>Bacteria</taxon>
        <taxon>Pseudomonadati</taxon>
        <taxon>Pseudomonadota</taxon>
        <taxon>Gammaproteobacteria</taxon>
        <taxon>Enterobacterales</taxon>
        <taxon>Pectobacteriaceae</taxon>
        <taxon>Pectobacterium</taxon>
    </lineage>
</organism>
<name>A0A8B3FDR8_PECPM</name>
<dbReference type="Gene3D" id="2.60.200.60">
    <property type="match status" value="1"/>
</dbReference>
<protein>
    <submittedName>
        <fullName evidence="1">PAAR domain-containing protein</fullName>
    </submittedName>
</protein>
<dbReference type="RefSeq" id="WP_082218640.1">
    <property type="nucleotide sequence ID" value="NZ_CP015749.1"/>
</dbReference>
<evidence type="ECO:0000313" key="1">
    <source>
        <dbReference type="EMBL" id="RKO77537.1"/>
    </source>
</evidence>
<sequence>MRTVIQGKKMILVGDTTTTGGKVLSGSSLANQTQSIARKGDPVFCPACKVTGTISEGSTLANIAGVAIALEGHKVACGCPDGCTLVVLA</sequence>
<dbReference type="Proteomes" id="UP000269665">
    <property type="component" value="Unassembled WGS sequence"/>
</dbReference>